<evidence type="ECO:0000313" key="8">
    <source>
        <dbReference type="Proteomes" id="UP000037822"/>
    </source>
</evidence>
<evidence type="ECO:0000313" key="7">
    <source>
        <dbReference type="EMBL" id="KPH80980.1"/>
    </source>
</evidence>
<dbReference type="InterPro" id="IPR036249">
    <property type="entry name" value="Thioredoxin-like_sf"/>
</dbReference>
<name>A0A0N1N1E4_9HYPH</name>
<dbReference type="PROSITE" id="PS51352">
    <property type="entry name" value="THIOREDOXIN_2"/>
    <property type="match status" value="1"/>
</dbReference>
<evidence type="ECO:0000259" key="6">
    <source>
        <dbReference type="PROSITE" id="PS51352"/>
    </source>
</evidence>
<reference evidence="7 8" key="1">
    <citation type="submission" date="2015-07" db="EMBL/GenBank/DDBJ databases">
        <title>Whole genome sequencing of Bosea vaviloviae isolated from cave pool.</title>
        <authorList>
            <person name="Tan N.E.H."/>
            <person name="Lee Y.P."/>
            <person name="Gan H.M."/>
            <person name="Barton H."/>
            <person name="Savka M.A."/>
        </authorList>
    </citation>
    <scope>NUCLEOTIDE SEQUENCE [LARGE SCALE GENOMIC DNA]</scope>
    <source>
        <strain evidence="7 8">SD260</strain>
    </source>
</reference>
<keyword evidence="3" id="KW-0560">Oxidoreductase</keyword>
<dbReference type="GO" id="GO:0045454">
    <property type="term" value="P:cell redox homeostasis"/>
    <property type="evidence" value="ECO:0007669"/>
    <property type="project" value="TreeGrafter"/>
</dbReference>
<keyword evidence="8" id="KW-1185">Reference proteome</keyword>
<keyword evidence="5" id="KW-0676">Redox-active center</keyword>
<evidence type="ECO:0000256" key="2">
    <source>
        <dbReference type="ARBA" id="ARBA00022862"/>
    </source>
</evidence>
<dbReference type="InterPro" id="IPR013740">
    <property type="entry name" value="Redoxin"/>
</dbReference>
<evidence type="ECO:0000256" key="3">
    <source>
        <dbReference type="ARBA" id="ARBA00023002"/>
    </source>
</evidence>
<keyword evidence="4" id="KW-1015">Disulfide bond</keyword>
<feature type="domain" description="Thioredoxin" evidence="6">
    <location>
        <begin position="23"/>
        <end position="186"/>
    </location>
</feature>
<dbReference type="SUPFAM" id="SSF52833">
    <property type="entry name" value="Thioredoxin-like"/>
    <property type="match status" value="1"/>
</dbReference>
<accession>A0A0N1N1E4</accession>
<proteinExistence type="predicted"/>
<gene>
    <name evidence="7" type="ORF">AE618_09950</name>
</gene>
<dbReference type="Proteomes" id="UP000037822">
    <property type="component" value="Unassembled WGS sequence"/>
</dbReference>
<keyword evidence="2" id="KW-0049">Antioxidant</keyword>
<dbReference type="InterPro" id="IPR050924">
    <property type="entry name" value="Peroxiredoxin_BCP/PrxQ"/>
</dbReference>
<organism evidence="7 8">
    <name type="scientific">Bosea vaviloviae</name>
    <dbReference type="NCBI Taxonomy" id="1526658"/>
    <lineage>
        <taxon>Bacteria</taxon>
        <taxon>Pseudomonadati</taxon>
        <taxon>Pseudomonadota</taxon>
        <taxon>Alphaproteobacteria</taxon>
        <taxon>Hyphomicrobiales</taxon>
        <taxon>Boseaceae</taxon>
        <taxon>Bosea</taxon>
    </lineage>
</organism>
<dbReference type="GO" id="GO:0005737">
    <property type="term" value="C:cytoplasm"/>
    <property type="evidence" value="ECO:0007669"/>
    <property type="project" value="TreeGrafter"/>
</dbReference>
<dbReference type="InterPro" id="IPR013766">
    <property type="entry name" value="Thioredoxin_domain"/>
</dbReference>
<dbReference type="PANTHER" id="PTHR42801">
    <property type="entry name" value="THIOREDOXIN-DEPENDENT PEROXIDE REDUCTASE"/>
    <property type="match status" value="1"/>
</dbReference>
<dbReference type="GO" id="GO:0008379">
    <property type="term" value="F:thioredoxin peroxidase activity"/>
    <property type="evidence" value="ECO:0007669"/>
    <property type="project" value="TreeGrafter"/>
</dbReference>
<keyword evidence="1" id="KW-0575">Peroxidase</keyword>
<dbReference type="Gene3D" id="3.40.30.10">
    <property type="entry name" value="Glutaredoxin"/>
    <property type="match status" value="1"/>
</dbReference>
<evidence type="ECO:0000256" key="1">
    <source>
        <dbReference type="ARBA" id="ARBA00022559"/>
    </source>
</evidence>
<dbReference type="PATRIC" id="fig|1526658.3.peg.653"/>
<comment type="caution">
    <text evidence="7">The sequence shown here is derived from an EMBL/GenBank/DDBJ whole genome shotgun (WGS) entry which is preliminary data.</text>
</comment>
<dbReference type="CDD" id="cd03017">
    <property type="entry name" value="PRX_BCP"/>
    <property type="match status" value="1"/>
</dbReference>
<sequence length="186" mass="20410">MTIQNPIDWSKLPIPVDDGRASHLEGAELPSMDLHATDGRAVDLSRLAGTAIVYAYPLTTKPGTPAPYGWDAIPGARGCTPQSCSFRDHVVELEELGVDHIFGLSTQDTPYQQEAVGRLHLPFALLSDESLQLAAALRLPTFEVSGMTLLSRLTMVTREGRILKVFYPVFPPDRNASDVIAWLRSR</sequence>
<dbReference type="EMBL" id="LGSZ01000032">
    <property type="protein sequence ID" value="KPH80980.1"/>
    <property type="molecule type" value="Genomic_DNA"/>
</dbReference>
<evidence type="ECO:0000256" key="4">
    <source>
        <dbReference type="ARBA" id="ARBA00023157"/>
    </source>
</evidence>
<dbReference type="AlphaFoldDB" id="A0A0N1N1E4"/>
<evidence type="ECO:0000256" key="5">
    <source>
        <dbReference type="ARBA" id="ARBA00023284"/>
    </source>
</evidence>
<dbReference type="Pfam" id="PF08534">
    <property type="entry name" value="Redoxin"/>
    <property type="match status" value="1"/>
</dbReference>
<dbReference type="PANTHER" id="PTHR42801:SF21">
    <property type="entry name" value="BCPB PROTEIN"/>
    <property type="match status" value="1"/>
</dbReference>
<dbReference type="RefSeq" id="WP_054208910.1">
    <property type="nucleotide sequence ID" value="NZ_LGSZ01000032.1"/>
</dbReference>
<protein>
    <submittedName>
        <fullName evidence="7">BcpB protein</fullName>
    </submittedName>
</protein>
<dbReference type="GO" id="GO:0034599">
    <property type="term" value="P:cellular response to oxidative stress"/>
    <property type="evidence" value="ECO:0007669"/>
    <property type="project" value="TreeGrafter"/>
</dbReference>